<evidence type="ECO:0000256" key="1">
    <source>
        <dbReference type="SAM" id="Phobius"/>
    </source>
</evidence>
<evidence type="ECO:0000313" key="2">
    <source>
        <dbReference type="EMBL" id="BDE05155.1"/>
    </source>
</evidence>
<accession>A0AAN1XU50</accession>
<name>A0AAN1XU50_UNVUL</name>
<proteinExistence type="predicted"/>
<dbReference type="RefSeq" id="WP_317996218.1">
    <property type="nucleotide sequence ID" value="NZ_AP025523.1"/>
</dbReference>
<keyword evidence="1" id="KW-0472">Membrane</keyword>
<protein>
    <submittedName>
        <fullName evidence="2">Uncharacterized protein</fullName>
    </submittedName>
</protein>
<dbReference type="KEGG" id="vab:WPS_04310"/>
<evidence type="ECO:0000313" key="3">
    <source>
        <dbReference type="Proteomes" id="UP001317532"/>
    </source>
</evidence>
<organism evidence="2 3">
    <name type="scientific">Vulcanimicrobium alpinum</name>
    <dbReference type="NCBI Taxonomy" id="3016050"/>
    <lineage>
        <taxon>Bacteria</taxon>
        <taxon>Bacillati</taxon>
        <taxon>Vulcanimicrobiota</taxon>
        <taxon>Vulcanimicrobiia</taxon>
        <taxon>Vulcanimicrobiales</taxon>
        <taxon>Vulcanimicrobiaceae</taxon>
        <taxon>Vulcanimicrobium</taxon>
    </lineage>
</organism>
<dbReference type="Proteomes" id="UP001317532">
    <property type="component" value="Chromosome"/>
</dbReference>
<keyword evidence="3" id="KW-1185">Reference proteome</keyword>
<sequence>MGQRICVGAAASASIAAAAALVAAVLLLLARAGVVLCHAPAPAAATMRMDGMPAMIHAATAVAGPGAVCPVLLHAALIAAAAAVLSTLIAALTAAAPLARAFAAAAARRSPRAVLHVPRLRVVPPSAAFAPLSRPPGRAPPLRR</sequence>
<dbReference type="EMBL" id="AP025523">
    <property type="protein sequence ID" value="BDE05155.1"/>
    <property type="molecule type" value="Genomic_DNA"/>
</dbReference>
<gene>
    <name evidence="2" type="ORF">WPS_04310</name>
</gene>
<keyword evidence="1" id="KW-0812">Transmembrane</keyword>
<dbReference type="AlphaFoldDB" id="A0AAN1XU50"/>
<feature type="transmembrane region" description="Helical" evidence="1">
    <location>
        <begin position="71"/>
        <end position="99"/>
    </location>
</feature>
<keyword evidence="1" id="KW-1133">Transmembrane helix</keyword>
<reference evidence="2 3" key="1">
    <citation type="journal article" date="2022" name="ISME Commun">
        <title>Vulcanimicrobium alpinus gen. nov. sp. nov., the first cultivated representative of the candidate phylum 'Eremiobacterota', is a metabolically versatile aerobic anoxygenic phototroph.</title>
        <authorList>
            <person name="Yabe S."/>
            <person name="Muto K."/>
            <person name="Abe K."/>
            <person name="Yokota A."/>
            <person name="Staudigel H."/>
            <person name="Tebo B.M."/>
        </authorList>
    </citation>
    <scope>NUCLEOTIDE SEQUENCE [LARGE SCALE GENOMIC DNA]</scope>
    <source>
        <strain evidence="2 3">WC8-2</strain>
    </source>
</reference>